<dbReference type="GO" id="GO:0004053">
    <property type="term" value="F:arginase activity"/>
    <property type="evidence" value="ECO:0007669"/>
    <property type="project" value="TreeGrafter"/>
</dbReference>
<dbReference type="InterPro" id="IPR006035">
    <property type="entry name" value="Ureohydrolase"/>
</dbReference>
<sequence>MHSQVDLIGVPFDLGGGCSGARDGPRAFVDLGLLQDLAHASMISRYYDLREQGGMREIFNGTSTPSGRVHFQYEVAQVAKLVSVRTFDTLRLGRIPVVLGGDHSISIGSIGAALHAAALLEKRLGVVWIDAHLDAHTHLTTHSHRAHGLPLATLLGHGPEEFVECARMGINGKRIGSYCEASLSLSPSHVIHLGRGEDHCESEEYAFFEKLCIPEFSRKHLHEEGWSGLYASLRDLCARVDLLWVSLDLDSLDHSIAPGVYYPNPNGLLREEVLSLASTLAASGKLCGVDLMEYNPQFEKRNDDGRALTAGVASDFLLCLLGA</sequence>
<feature type="binding site" evidence="4">
    <location>
        <position position="134"/>
    </location>
    <ligand>
        <name>Mn(2+)</name>
        <dbReference type="ChEBI" id="CHEBI:29035"/>
        <label>1</label>
    </ligand>
</feature>
<keyword evidence="1 4" id="KW-0479">Metal-binding</keyword>
<feature type="binding site" evidence="4">
    <location>
        <position position="103"/>
    </location>
    <ligand>
        <name>Mn(2+)</name>
        <dbReference type="ChEBI" id="CHEBI:29035"/>
        <label>1</label>
    </ligand>
</feature>
<comment type="cofactor">
    <cofactor evidence="4">
        <name>Mn(2+)</name>
        <dbReference type="ChEBI" id="CHEBI:29035"/>
    </cofactor>
    <text evidence="4">Binds 2 manganese ions per subunit.</text>
</comment>
<feature type="binding site" evidence="4">
    <location>
        <position position="250"/>
    </location>
    <ligand>
        <name>Mn(2+)</name>
        <dbReference type="ChEBI" id="CHEBI:29035"/>
        <label>1</label>
    </ligand>
</feature>
<comment type="caution">
    <text evidence="6">The sequence shown here is derived from an EMBL/GenBank/DDBJ whole genome shotgun (WGS) entry which is preliminary data.</text>
</comment>
<reference evidence="6 7" key="1">
    <citation type="journal article" date="2016" name="Nat. Commun.">
        <title>Thousands of microbial genomes shed light on interconnected biogeochemical processes in an aquifer system.</title>
        <authorList>
            <person name="Anantharaman K."/>
            <person name="Brown C.T."/>
            <person name="Hug L.A."/>
            <person name="Sharon I."/>
            <person name="Castelle C.J."/>
            <person name="Probst A.J."/>
            <person name="Thomas B.C."/>
            <person name="Singh A."/>
            <person name="Wilkins M.J."/>
            <person name="Karaoz U."/>
            <person name="Brodie E.L."/>
            <person name="Williams K.H."/>
            <person name="Hubbard S.S."/>
            <person name="Banfield J.F."/>
        </authorList>
    </citation>
    <scope>NUCLEOTIDE SEQUENCE [LARGE SCALE GENOMIC DNA]</scope>
</reference>
<evidence type="ECO:0000256" key="1">
    <source>
        <dbReference type="ARBA" id="ARBA00022723"/>
    </source>
</evidence>
<feature type="binding site" evidence="4">
    <location>
        <position position="132"/>
    </location>
    <ligand>
        <name>Mn(2+)</name>
        <dbReference type="ChEBI" id="CHEBI:29035"/>
        <label>1</label>
    </ligand>
</feature>
<dbReference type="SUPFAM" id="SSF52768">
    <property type="entry name" value="Arginase/deacetylase"/>
    <property type="match status" value="1"/>
</dbReference>
<keyword evidence="2" id="KW-0378">Hydrolase</keyword>
<gene>
    <name evidence="6" type="ORF">A2494_01480</name>
</gene>
<keyword evidence="3 4" id="KW-0464">Manganese</keyword>
<dbReference type="PROSITE" id="PS51409">
    <property type="entry name" value="ARGINASE_2"/>
    <property type="match status" value="1"/>
</dbReference>
<dbReference type="InterPro" id="IPR023696">
    <property type="entry name" value="Ureohydrolase_dom_sf"/>
</dbReference>
<dbReference type="AlphaFoldDB" id="A0A1G2E0P4"/>
<dbReference type="Proteomes" id="UP000178106">
    <property type="component" value="Unassembled WGS sequence"/>
</dbReference>
<evidence type="ECO:0000313" key="7">
    <source>
        <dbReference type="Proteomes" id="UP000178106"/>
    </source>
</evidence>
<comment type="similarity">
    <text evidence="5">Belongs to the arginase family.</text>
</comment>
<dbReference type="GO" id="GO:0005737">
    <property type="term" value="C:cytoplasm"/>
    <property type="evidence" value="ECO:0007669"/>
    <property type="project" value="TreeGrafter"/>
</dbReference>
<evidence type="ECO:0008006" key="8">
    <source>
        <dbReference type="Google" id="ProtNLM"/>
    </source>
</evidence>
<evidence type="ECO:0000256" key="3">
    <source>
        <dbReference type="ARBA" id="ARBA00023211"/>
    </source>
</evidence>
<evidence type="ECO:0000256" key="4">
    <source>
        <dbReference type="PIRSR" id="PIRSR036979-1"/>
    </source>
</evidence>
<dbReference type="PANTHER" id="PTHR43782:SF3">
    <property type="entry name" value="ARGINASE"/>
    <property type="match status" value="1"/>
</dbReference>
<evidence type="ECO:0000256" key="2">
    <source>
        <dbReference type="ARBA" id="ARBA00022801"/>
    </source>
</evidence>
<evidence type="ECO:0000256" key="5">
    <source>
        <dbReference type="PROSITE-ProRule" id="PRU00742"/>
    </source>
</evidence>
<dbReference type="GO" id="GO:0030145">
    <property type="term" value="F:manganese ion binding"/>
    <property type="evidence" value="ECO:0007669"/>
    <property type="project" value="TreeGrafter"/>
</dbReference>
<dbReference type="EMBL" id="MHLU01000054">
    <property type="protein sequence ID" value="OGZ19434.1"/>
    <property type="molecule type" value="Genomic_DNA"/>
</dbReference>
<protein>
    <recommendedName>
        <fullName evidence="8">Arginase</fullName>
    </recommendedName>
</protein>
<accession>A0A1G2E0P4</accession>
<dbReference type="Gene3D" id="3.40.800.10">
    <property type="entry name" value="Ureohydrolase domain"/>
    <property type="match status" value="1"/>
</dbReference>
<dbReference type="PANTHER" id="PTHR43782">
    <property type="entry name" value="ARGINASE"/>
    <property type="match status" value="1"/>
</dbReference>
<organism evidence="6 7">
    <name type="scientific">Candidatus Lloydbacteria bacterium RIFOXYC12_FULL_46_25</name>
    <dbReference type="NCBI Taxonomy" id="1798670"/>
    <lineage>
        <taxon>Bacteria</taxon>
        <taxon>Candidatus Lloydiibacteriota</taxon>
    </lineage>
</organism>
<name>A0A1G2E0P4_9BACT</name>
<feature type="binding site" evidence="4">
    <location>
        <position position="248"/>
    </location>
    <ligand>
        <name>Mn(2+)</name>
        <dbReference type="ChEBI" id="CHEBI:29035"/>
        <label>1</label>
    </ligand>
</feature>
<feature type="binding site" evidence="4">
    <location>
        <position position="130"/>
    </location>
    <ligand>
        <name>Mn(2+)</name>
        <dbReference type="ChEBI" id="CHEBI:29035"/>
        <label>1</label>
    </ligand>
</feature>
<dbReference type="PRINTS" id="PR00116">
    <property type="entry name" value="ARGINASE"/>
</dbReference>
<dbReference type="PIRSF" id="PIRSF036979">
    <property type="entry name" value="Arginase"/>
    <property type="match status" value="1"/>
</dbReference>
<proteinExistence type="inferred from homology"/>
<evidence type="ECO:0000313" key="6">
    <source>
        <dbReference type="EMBL" id="OGZ19434.1"/>
    </source>
</evidence>
<dbReference type="Pfam" id="PF00491">
    <property type="entry name" value="Arginase"/>
    <property type="match status" value="1"/>
</dbReference>